<name>Q09F61_TETPR</name>
<evidence type="ECO:0000256" key="1">
    <source>
        <dbReference type="SAM" id="Phobius"/>
    </source>
</evidence>
<keyword evidence="2" id="KW-0496">Mitochondrion</keyword>
<organism evidence="2">
    <name type="scientific">Tetrahymena paravorax</name>
    <dbReference type="NCBI Taxonomy" id="5905"/>
    <lineage>
        <taxon>Eukaryota</taxon>
        <taxon>Sar</taxon>
        <taxon>Alveolata</taxon>
        <taxon>Ciliophora</taxon>
        <taxon>Intramacronucleata</taxon>
        <taxon>Oligohymenophorea</taxon>
        <taxon>Hymenostomatida</taxon>
        <taxon>Tetrahymenina</taxon>
        <taxon>Tetrahymenidae</taxon>
        <taxon>Tetrahymena</taxon>
    </lineage>
</organism>
<proteinExistence type="predicted"/>
<protein>
    <submittedName>
        <fullName evidence="2">Ymf69</fullName>
    </submittedName>
</protein>
<sequence length="72" mass="9090">MLNNINLFEIYLINSNKINYKKKYNIYSIVKNKYQPLRYLIYIYYLYFITLSYFTIVSFKYNNIIKTYYNIY</sequence>
<dbReference type="AlphaFoldDB" id="Q09F61"/>
<dbReference type="GeneID" id="4271454"/>
<gene>
    <name evidence="2" type="primary">ymf69</name>
</gene>
<evidence type="ECO:0000313" key="2">
    <source>
        <dbReference type="EMBL" id="ABI51690.1"/>
    </source>
</evidence>
<keyword evidence="1" id="KW-0472">Membrane</keyword>
<feature type="transmembrane region" description="Helical" evidence="1">
    <location>
        <begin position="39"/>
        <end position="59"/>
    </location>
</feature>
<dbReference type="RefSeq" id="YP_740781.1">
    <property type="nucleotide sequence ID" value="NC_008338.1"/>
</dbReference>
<dbReference type="EMBL" id="DQ927304">
    <property type="protein sequence ID" value="ABI51690.1"/>
    <property type="molecule type" value="Genomic_DNA"/>
</dbReference>
<keyword evidence="1" id="KW-0812">Transmembrane</keyword>
<accession>Q09F61</accession>
<keyword evidence="1" id="KW-1133">Transmembrane helix</keyword>
<reference evidence="2" key="1">
    <citation type="journal article" date="2007" name="PLoS ONE">
        <title>Complete mitochondrial genome sequence of three tetrahymena species reveals mutation hot spots and accelerated nonsynonymous substitutions in Ymf genes.</title>
        <authorList>
            <person name="Moradian M.M."/>
            <person name="Beglaryan D."/>
            <person name="Skozylas J.M."/>
            <person name="Kerikorian V."/>
        </authorList>
    </citation>
    <scope>NUCLEOTIDE SEQUENCE</scope>
    <source>
        <strain evidence="2">RP</strain>
    </source>
</reference>
<geneLocation type="mitochondrion" evidence="2"/>